<name>A0ABP8P6X6_9MICO</name>
<keyword evidence="3" id="KW-0238">DNA-binding</keyword>
<evidence type="ECO:0000256" key="1">
    <source>
        <dbReference type="ARBA" id="ARBA00022553"/>
    </source>
</evidence>
<dbReference type="SMART" id="SM00421">
    <property type="entry name" value="HTH_LUXR"/>
    <property type="match status" value="1"/>
</dbReference>
<dbReference type="InterPro" id="IPR001789">
    <property type="entry name" value="Sig_transdc_resp-reg_receiver"/>
</dbReference>
<accession>A0ABP8P6X6</accession>
<dbReference type="RefSeq" id="WP_345185369.1">
    <property type="nucleotide sequence ID" value="NZ_BAABGP010000008.1"/>
</dbReference>
<evidence type="ECO:0000259" key="6">
    <source>
        <dbReference type="PROSITE" id="PS50110"/>
    </source>
</evidence>
<comment type="caution">
    <text evidence="7">The sequence shown here is derived from an EMBL/GenBank/DDBJ whole genome shotgun (WGS) entry which is preliminary data.</text>
</comment>
<keyword evidence="2" id="KW-0805">Transcription regulation</keyword>
<dbReference type="PANTHER" id="PTHR43214">
    <property type="entry name" value="TWO-COMPONENT RESPONSE REGULATOR"/>
    <property type="match status" value="1"/>
</dbReference>
<evidence type="ECO:0000256" key="4">
    <source>
        <dbReference type="ARBA" id="ARBA00023163"/>
    </source>
</evidence>
<proteinExistence type="predicted"/>
<evidence type="ECO:0000313" key="7">
    <source>
        <dbReference type="EMBL" id="GAA4482435.1"/>
    </source>
</evidence>
<keyword evidence="8" id="KW-1185">Reference proteome</keyword>
<dbReference type="PROSITE" id="PS50110">
    <property type="entry name" value="RESPONSE_REGULATORY"/>
    <property type="match status" value="1"/>
</dbReference>
<dbReference type="InterPro" id="IPR011006">
    <property type="entry name" value="CheY-like_superfamily"/>
</dbReference>
<dbReference type="InterPro" id="IPR016032">
    <property type="entry name" value="Sig_transdc_resp-reg_C-effctor"/>
</dbReference>
<feature type="domain" description="Response regulatory" evidence="6">
    <location>
        <begin position="6"/>
        <end position="122"/>
    </location>
</feature>
<dbReference type="Pfam" id="PF00072">
    <property type="entry name" value="Response_reg"/>
    <property type="match status" value="1"/>
</dbReference>
<feature type="modified residue" description="4-aspartylphosphate" evidence="5">
    <location>
        <position position="57"/>
    </location>
</feature>
<dbReference type="SUPFAM" id="SSF46894">
    <property type="entry name" value="C-terminal effector domain of the bipartite response regulators"/>
    <property type="match status" value="1"/>
</dbReference>
<organism evidence="7 8">
    <name type="scientific">Microbacterium panaciterrae</name>
    <dbReference type="NCBI Taxonomy" id="985759"/>
    <lineage>
        <taxon>Bacteria</taxon>
        <taxon>Bacillati</taxon>
        <taxon>Actinomycetota</taxon>
        <taxon>Actinomycetes</taxon>
        <taxon>Micrococcales</taxon>
        <taxon>Microbacteriaceae</taxon>
        <taxon>Microbacterium</taxon>
    </lineage>
</organism>
<dbReference type="InterPro" id="IPR000792">
    <property type="entry name" value="Tscrpt_reg_LuxR_C"/>
</dbReference>
<sequence length="220" mass="23426">MSAPSRVLIVDDDPMAASGVAAILGTSKELTVVGIRNSATTLGDAIQALRPDIVLCDVRMPEVDGVEAATRHARQPDAPRFLMMTAFDEEGRVLDAINAGAVGFLLKHDDPRWILDAVLAIKNGGSAYSPRAAAQLTEWIQNSRSSAAQRAAIEKMKLLTDRERQFAIALVTDGASDADLAARFFVAETTVKSALGAIRTKWGVRSRTEIAVIVAQSGLA</sequence>
<evidence type="ECO:0000256" key="5">
    <source>
        <dbReference type="PROSITE-ProRule" id="PRU00169"/>
    </source>
</evidence>
<gene>
    <name evidence="7" type="ORF">GCM10023171_12420</name>
</gene>
<evidence type="ECO:0000256" key="3">
    <source>
        <dbReference type="ARBA" id="ARBA00023125"/>
    </source>
</evidence>
<keyword evidence="1 5" id="KW-0597">Phosphoprotein</keyword>
<dbReference type="SUPFAM" id="SSF52172">
    <property type="entry name" value="CheY-like"/>
    <property type="match status" value="1"/>
</dbReference>
<reference evidence="8" key="1">
    <citation type="journal article" date="2019" name="Int. J. Syst. Evol. Microbiol.">
        <title>The Global Catalogue of Microorganisms (GCM) 10K type strain sequencing project: providing services to taxonomists for standard genome sequencing and annotation.</title>
        <authorList>
            <consortium name="The Broad Institute Genomics Platform"/>
            <consortium name="The Broad Institute Genome Sequencing Center for Infectious Disease"/>
            <person name="Wu L."/>
            <person name="Ma J."/>
        </authorList>
    </citation>
    <scope>NUCLEOTIDE SEQUENCE [LARGE SCALE GENOMIC DNA]</scope>
    <source>
        <strain evidence="8">JCM 17839</strain>
    </source>
</reference>
<dbReference type="CDD" id="cd17535">
    <property type="entry name" value="REC_NarL-like"/>
    <property type="match status" value="1"/>
</dbReference>
<dbReference type="InterPro" id="IPR058245">
    <property type="entry name" value="NreC/VraR/RcsB-like_REC"/>
</dbReference>
<dbReference type="Gene3D" id="3.40.50.2300">
    <property type="match status" value="1"/>
</dbReference>
<dbReference type="Pfam" id="PF00196">
    <property type="entry name" value="GerE"/>
    <property type="match status" value="1"/>
</dbReference>
<evidence type="ECO:0000256" key="2">
    <source>
        <dbReference type="ARBA" id="ARBA00023015"/>
    </source>
</evidence>
<protein>
    <submittedName>
        <fullName evidence="7">Response regulator transcription factor</fullName>
    </submittedName>
</protein>
<keyword evidence="4" id="KW-0804">Transcription</keyword>
<dbReference type="Proteomes" id="UP001500731">
    <property type="component" value="Unassembled WGS sequence"/>
</dbReference>
<evidence type="ECO:0000313" key="8">
    <source>
        <dbReference type="Proteomes" id="UP001500731"/>
    </source>
</evidence>
<dbReference type="EMBL" id="BAABGP010000008">
    <property type="protein sequence ID" value="GAA4482435.1"/>
    <property type="molecule type" value="Genomic_DNA"/>
</dbReference>
<dbReference type="SMART" id="SM00448">
    <property type="entry name" value="REC"/>
    <property type="match status" value="1"/>
</dbReference>
<dbReference type="PANTHER" id="PTHR43214:SF24">
    <property type="entry name" value="TRANSCRIPTIONAL REGULATORY PROTEIN NARL-RELATED"/>
    <property type="match status" value="1"/>
</dbReference>
<dbReference type="InterPro" id="IPR039420">
    <property type="entry name" value="WalR-like"/>
</dbReference>